<feature type="region of interest" description="Disordered" evidence="1">
    <location>
        <begin position="25"/>
        <end position="93"/>
    </location>
</feature>
<proteinExistence type="predicted"/>
<feature type="compositionally biased region" description="Low complexity" evidence="1">
    <location>
        <begin position="66"/>
        <end position="93"/>
    </location>
</feature>
<evidence type="ECO:0000313" key="3">
    <source>
        <dbReference type="Proteomes" id="UP000054845"/>
    </source>
</evidence>
<name>A0A0P1BB55_9BASI</name>
<feature type="compositionally biased region" description="Polar residues" evidence="1">
    <location>
        <begin position="47"/>
        <end position="62"/>
    </location>
</feature>
<keyword evidence="3" id="KW-1185">Reference proteome</keyword>
<accession>A0A0P1BB55</accession>
<dbReference type="AlphaFoldDB" id="A0A0P1BB55"/>
<protein>
    <submittedName>
        <fullName evidence="2">Uncharacterized protein</fullName>
    </submittedName>
</protein>
<feature type="compositionally biased region" description="Polar residues" evidence="1">
    <location>
        <begin position="25"/>
        <end position="34"/>
    </location>
</feature>
<dbReference type="EMBL" id="CCYA01000192">
    <property type="protein sequence ID" value="CEH12880.1"/>
    <property type="molecule type" value="Genomic_DNA"/>
</dbReference>
<organism evidence="2 3">
    <name type="scientific">Ceraceosorus bombacis</name>
    <dbReference type="NCBI Taxonomy" id="401625"/>
    <lineage>
        <taxon>Eukaryota</taxon>
        <taxon>Fungi</taxon>
        <taxon>Dikarya</taxon>
        <taxon>Basidiomycota</taxon>
        <taxon>Ustilaginomycotina</taxon>
        <taxon>Exobasidiomycetes</taxon>
        <taxon>Ceraceosorales</taxon>
        <taxon>Ceraceosoraceae</taxon>
        <taxon>Ceraceosorus</taxon>
    </lineage>
</organism>
<dbReference type="Proteomes" id="UP000054845">
    <property type="component" value="Unassembled WGS sequence"/>
</dbReference>
<evidence type="ECO:0000256" key="1">
    <source>
        <dbReference type="SAM" id="MobiDB-lite"/>
    </source>
</evidence>
<reference evidence="2 3" key="1">
    <citation type="submission" date="2014-09" db="EMBL/GenBank/DDBJ databases">
        <authorList>
            <person name="Magalhaes I.L.F."/>
            <person name="Oliveira U."/>
            <person name="Santos F.R."/>
            <person name="Vidigal T.H.D.A."/>
            <person name="Brescovit A.D."/>
            <person name="Santos A.J."/>
        </authorList>
    </citation>
    <scope>NUCLEOTIDE SEQUENCE [LARGE SCALE GENOMIC DNA]</scope>
</reference>
<dbReference type="STRING" id="401625.A0A0P1BB55"/>
<dbReference type="OrthoDB" id="2590746at2759"/>
<evidence type="ECO:0000313" key="2">
    <source>
        <dbReference type="EMBL" id="CEH12880.1"/>
    </source>
</evidence>
<sequence length="149" mass="15671">MLILVRPPPSKQSNPLNLQIQLVTPLTQSGSGSRVSGELSREDSVMSGVSSNGQPGTPSSSHGVRRSNSMSSQRSGRSEVSSGGMSTSSSTGASRRVTPLYNLFFHSLLPTTVSDAGNDQKIAKFGRKGVEIDGFGQLEPRELIPGDPT</sequence>